<reference evidence="2" key="1">
    <citation type="submission" date="2024-07" db="EMBL/GenBank/DDBJ databases">
        <title>Two chromosome-level genome assemblies of Korean endemic species Abeliophyllum distichum and Forsythia ovata (Oleaceae).</title>
        <authorList>
            <person name="Jang H."/>
        </authorList>
    </citation>
    <scope>NUCLEOTIDE SEQUENCE [LARGE SCALE GENOMIC DNA]</scope>
</reference>
<dbReference type="AlphaFoldDB" id="A0ABD1RXD5"/>
<evidence type="ECO:0000313" key="2">
    <source>
        <dbReference type="Proteomes" id="UP001604336"/>
    </source>
</evidence>
<evidence type="ECO:0000313" key="1">
    <source>
        <dbReference type="EMBL" id="KAL2492958.1"/>
    </source>
</evidence>
<sequence length="207" mass="23194">MDGTEPDLDVPSVYGIANALPRCELSNNIVAVLQSIYRASPSTRRYGFILNRHCCLTELGLMASKDSAYFVSLYFRSLLMHVLCAAEVEQEKCLRLTLTRLTGKKPRSLAPGSSEDSKQKKVIKDLSREGNVEKDEKADVIKIEDAGLPEREAPLTRKRKVETSFQSKKKAVEAVDNYTYYGPPPLQRTLSVTVVEEVVLEDFPRVP</sequence>
<protein>
    <submittedName>
        <fullName evidence="1">Uncharacterized protein</fullName>
    </submittedName>
</protein>
<dbReference type="EMBL" id="JBFOLK010000008">
    <property type="protein sequence ID" value="KAL2492958.1"/>
    <property type="molecule type" value="Genomic_DNA"/>
</dbReference>
<name>A0ABD1RXD5_9LAMI</name>
<dbReference type="Proteomes" id="UP001604336">
    <property type="component" value="Unassembled WGS sequence"/>
</dbReference>
<keyword evidence="2" id="KW-1185">Reference proteome</keyword>
<comment type="caution">
    <text evidence="1">The sequence shown here is derived from an EMBL/GenBank/DDBJ whole genome shotgun (WGS) entry which is preliminary data.</text>
</comment>
<gene>
    <name evidence="1" type="ORF">Adt_28586</name>
</gene>
<organism evidence="1 2">
    <name type="scientific">Abeliophyllum distichum</name>
    <dbReference type="NCBI Taxonomy" id="126358"/>
    <lineage>
        <taxon>Eukaryota</taxon>
        <taxon>Viridiplantae</taxon>
        <taxon>Streptophyta</taxon>
        <taxon>Embryophyta</taxon>
        <taxon>Tracheophyta</taxon>
        <taxon>Spermatophyta</taxon>
        <taxon>Magnoliopsida</taxon>
        <taxon>eudicotyledons</taxon>
        <taxon>Gunneridae</taxon>
        <taxon>Pentapetalae</taxon>
        <taxon>asterids</taxon>
        <taxon>lamiids</taxon>
        <taxon>Lamiales</taxon>
        <taxon>Oleaceae</taxon>
        <taxon>Forsythieae</taxon>
        <taxon>Abeliophyllum</taxon>
    </lineage>
</organism>
<proteinExistence type="predicted"/>
<accession>A0ABD1RXD5</accession>